<dbReference type="EMBL" id="CACSAS010000001">
    <property type="protein sequence ID" value="CAA0101470.1"/>
    <property type="molecule type" value="Genomic_DNA"/>
</dbReference>
<keyword evidence="7" id="KW-1185">Reference proteome</keyword>
<feature type="transmembrane region" description="Helical" evidence="5">
    <location>
        <begin position="491"/>
        <end position="511"/>
    </location>
</feature>
<organism evidence="6 7">
    <name type="scientific">Starkeya nomas</name>
    <dbReference type="NCBI Taxonomy" id="2666134"/>
    <lineage>
        <taxon>Bacteria</taxon>
        <taxon>Pseudomonadati</taxon>
        <taxon>Pseudomonadota</taxon>
        <taxon>Alphaproteobacteria</taxon>
        <taxon>Hyphomicrobiales</taxon>
        <taxon>Xanthobacteraceae</taxon>
        <taxon>Starkeya</taxon>
    </lineage>
</organism>
<feature type="transmembrane region" description="Helical" evidence="5">
    <location>
        <begin position="120"/>
        <end position="137"/>
    </location>
</feature>
<dbReference type="GO" id="GO:0005886">
    <property type="term" value="C:plasma membrane"/>
    <property type="evidence" value="ECO:0007669"/>
    <property type="project" value="InterPro"/>
</dbReference>
<dbReference type="Proteomes" id="UP000433050">
    <property type="component" value="Unassembled WGS sequence"/>
</dbReference>
<proteinExistence type="predicted"/>
<comment type="subcellular location">
    <subcellularLocation>
        <location evidence="1">Membrane</location>
        <topology evidence="1">Multi-pass membrane protein</topology>
    </subcellularLocation>
</comment>
<feature type="transmembrane region" description="Helical" evidence="5">
    <location>
        <begin position="98"/>
        <end position="115"/>
    </location>
</feature>
<evidence type="ECO:0000256" key="2">
    <source>
        <dbReference type="ARBA" id="ARBA00022692"/>
    </source>
</evidence>
<dbReference type="AlphaFoldDB" id="A0A5S9PC89"/>
<feature type="transmembrane region" description="Helical" evidence="5">
    <location>
        <begin position="441"/>
        <end position="460"/>
    </location>
</feature>
<evidence type="ECO:0000256" key="3">
    <source>
        <dbReference type="ARBA" id="ARBA00022989"/>
    </source>
</evidence>
<keyword evidence="2 5" id="KW-0812">Transmembrane</keyword>
<evidence type="ECO:0000313" key="7">
    <source>
        <dbReference type="Proteomes" id="UP000433050"/>
    </source>
</evidence>
<sequence length="711" mass="76117">MSVAEVAGEARRLAFPVDLGWRNVVFSVRTALAAIVALAIAFWFELSDPQWATLTVYLLAQPTVGAAVAKGAWRTVGTVFGGLTGLVLVAWFSQAAELLVAATVLVVGASFYAGARLRNYASYGTLLAGYTALLVSYEGSSDPLNAWSIAADRVLEILIGIACVTAASTIVMPRYAGDALRAALSRTFTSLATYAATAFRLATPPAAFAAMRRRMIAEVVSFDALRSYAVFEAPEMRVDAWALRRTVREFLVVLSVARGLYVRLDDFREAGSQMVLERIRPTLDAAAGRLERIAADPSSWSDRRRLRRHLLDQRLALRDAERKIEDMAGSVPVNALANGLLILRRSGDVLHELSMVVVAESASLRRAPSAPTGQPVRPRPDPGDRKEALLIALRAMTALSLLSAFWLATAWNMGFTAVSGGSIMLFFAVNQDNPQAGARAFLIWSAVGILVAYAVMIFVFPYLEGYGSLALVLMLVLIPAGLMAGTPSRAWAGIALGGFTISQIGTANVFVPNELALVNSAAALLLGMVGCLAVLTVFPVTSRVRRGQSWARTIGVHLPTVARGHAMPRQAADRIVSMLASLLPRLALDRQSDDDFLTGTLGAASAALELGRLRDAAADPAMPMEAARTLERFLDRFAGSLERLALGRDRQSAIAEAEAIVADARAAFAGLTLAPGTPATRAVLRAAASLRFIADRFIRDRAYLERSFAGN</sequence>
<keyword evidence="4 5" id="KW-0472">Membrane</keyword>
<feature type="transmembrane region" description="Helical" evidence="5">
    <location>
        <begin position="517"/>
        <end position="538"/>
    </location>
</feature>
<dbReference type="RefSeq" id="WP_159599497.1">
    <property type="nucleotide sequence ID" value="NZ_CACSAS010000001.1"/>
</dbReference>
<dbReference type="GO" id="GO:0022857">
    <property type="term" value="F:transmembrane transporter activity"/>
    <property type="evidence" value="ECO:0007669"/>
    <property type="project" value="InterPro"/>
</dbReference>
<feature type="transmembrane region" description="Helical" evidence="5">
    <location>
        <begin position="157"/>
        <end position="176"/>
    </location>
</feature>
<evidence type="ECO:0000313" key="6">
    <source>
        <dbReference type="EMBL" id="CAA0101470.1"/>
    </source>
</evidence>
<reference evidence="6 7" key="1">
    <citation type="submission" date="2019-12" db="EMBL/GenBank/DDBJ databases">
        <authorList>
            <person name="Reyes-Prieto M."/>
        </authorList>
    </citation>
    <scope>NUCLEOTIDE SEQUENCE [LARGE SCALE GENOMIC DNA]</scope>
    <source>
        <strain evidence="6">HF14-78462</strain>
    </source>
</reference>
<evidence type="ECO:0000256" key="4">
    <source>
        <dbReference type="ARBA" id="ARBA00023136"/>
    </source>
</evidence>
<evidence type="ECO:0000256" key="5">
    <source>
        <dbReference type="SAM" id="Phobius"/>
    </source>
</evidence>
<name>A0A5S9PC89_9HYPH</name>
<evidence type="ECO:0000256" key="1">
    <source>
        <dbReference type="ARBA" id="ARBA00004141"/>
    </source>
</evidence>
<feature type="transmembrane region" description="Helical" evidence="5">
    <location>
        <begin position="50"/>
        <end position="69"/>
    </location>
</feature>
<protein>
    <submittedName>
        <fullName evidence="6">p-hydroxybenzoic acid efflux pump subunit AaeB</fullName>
    </submittedName>
</protein>
<accession>A0A5S9PC89</accession>
<feature type="transmembrane region" description="Helical" evidence="5">
    <location>
        <begin position="413"/>
        <end position="429"/>
    </location>
</feature>
<feature type="transmembrane region" description="Helical" evidence="5">
    <location>
        <begin position="21"/>
        <end position="44"/>
    </location>
</feature>
<gene>
    <name evidence="6" type="primary">aaeB_3</name>
    <name evidence="6" type="ORF">STARVERO_02765</name>
</gene>
<dbReference type="PANTHER" id="PTHR31086">
    <property type="entry name" value="ALUMINUM-ACTIVATED MALATE TRANSPORTER 10"/>
    <property type="match status" value="1"/>
</dbReference>
<feature type="transmembrane region" description="Helical" evidence="5">
    <location>
        <begin position="466"/>
        <end position="484"/>
    </location>
</feature>
<dbReference type="InterPro" id="IPR006726">
    <property type="entry name" value="PHBA_efflux_AaeB/fusaric-R"/>
</dbReference>
<keyword evidence="3 5" id="KW-1133">Transmembrane helix</keyword>
<dbReference type="Pfam" id="PF04632">
    <property type="entry name" value="FUSC"/>
    <property type="match status" value="1"/>
</dbReference>